<sequence length="118" mass="12787">MPDSGNWVNIGYLQMARYGTFETVSGPVDGHGEVTVGVEPSRYTVIIWKKFPGNGDLIAFDGSRGNFYAAPGDDVSPYVVELAKAAIEALLAANKDFNFTFFSMSVMPILNGLLEPAY</sequence>
<evidence type="ECO:0000313" key="1">
    <source>
        <dbReference type="EMBL" id="PIZ46089.1"/>
    </source>
</evidence>
<comment type="caution">
    <text evidence="1">The sequence shown here is derived from an EMBL/GenBank/DDBJ whole genome shotgun (WGS) entry which is preliminary data.</text>
</comment>
<evidence type="ECO:0000313" key="2">
    <source>
        <dbReference type="Proteomes" id="UP000228920"/>
    </source>
</evidence>
<accession>A0A2M7TJ33</accession>
<gene>
    <name evidence="1" type="ORF">COY32_03985</name>
</gene>
<name>A0A2M7TJ33_UNCKA</name>
<dbReference type="AlphaFoldDB" id="A0A2M7TJ33"/>
<proteinExistence type="predicted"/>
<dbReference type="EMBL" id="PFNL01000112">
    <property type="protein sequence ID" value="PIZ46089.1"/>
    <property type="molecule type" value="Genomic_DNA"/>
</dbReference>
<protein>
    <submittedName>
        <fullName evidence="1">Uncharacterized protein</fullName>
    </submittedName>
</protein>
<reference evidence="2" key="1">
    <citation type="submission" date="2017-09" db="EMBL/GenBank/DDBJ databases">
        <title>Depth-based differentiation of microbial function through sediment-hosted aquifers and enrichment of novel symbionts in the deep terrestrial subsurface.</title>
        <authorList>
            <person name="Probst A.J."/>
            <person name="Ladd B."/>
            <person name="Jarett J.K."/>
            <person name="Geller-Mcgrath D.E."/>
            <person name="Sieber C.M.K."/>
            <person name="Emerson J.B."/>
            <person name="Anantharaman K."/>
            <person name="Thomas B.C."/>
            <person name="Malmstrom R."/>
            <person name="Stieglmeier M."/>
            <person name="Klingl A."/>
            <person name="Woyke T."/>
            <person name="Ryan C.M."/>
            <person name="Banfield J.F."/>
        </authorList>
    </citation>
    <scope>NUCLEOTIDE SEQUENCE [LARGE SCALE GENOMIC DNA]</scope>
</reference>
<organism evidence="1 2">
    <name type="scientific">candidate division WWE3 bacterium CG_4_10_14_0_2_um_filter_41_14</name>
    <dbReference type="NCBI Taxonomy" id="1975072"/>
    <lineage>
        <taxon>Bacteria</taxon>
        <taxon>Katanobacteria</taxon>
    </lineage>
</organism>
<dbReference type="Proteomes" id="UP000228920">
    <property type="component" value="Unassembled WGS sequence"/>
</dbReference>